<evidence type="ECO:0000256" key="7">
    <source>
        <dbReference type="SAM" id="Phobius"/>
    </source>
</evidence>
<dbReference type="EMBL" id="CDMC01000013">
    <property type="protein sequence ID" value="CEL09178.1"/>
    <property type="molecule type" value="Genomic_DNA"/>
</dbReference>
<evidence type="ECO:0000256" key="2">
    <source>
        <dbReference type="ARBA" id="ARBA00010992"/>
    </source>
</evidence>
<dbReference type="PROSITE" id="PS50850">
    <property type="entry name" value="MFS"/>
    <property type="match status" value="1"/>
</dbReference>
<evidence type="ECO:0000259" key="8">
    <source>
        <dbReference type="PROSITE" id="PS50850"/>
    </source>
</evidence>
<dbReference type="Gene3D" id="1.20.1250.20">
    <property type="entry name" value="MFS general substrate transporter like domains"/>
    <property type="match status" value="1"/>
</dbReference>
<keyword evidence="3 7" id="KW-0812">Transmembrane</keyword>
<feature type="compositionally biased region" description="Polar residues" evidence="6">
    <location>
        <begin position="525"/>
        <end position="540"/>
    </location>
</feature>
<dbReference type="GO" id="GO:0005351">
    <property type="term" value="F:carbohydrate:proton symporter activity"/>
    <property type="evidence" value="ECO:0007669"/>
    <property type="project" value="TreeGrafter"/>
</dbReference>
<evidence type="ECO:0000313" key="9">
    <source>
        <dbReference type="EMBL" id="CEL09178.1"/>
    </source>
</evidence>
<evidence type="ECO:0000256" key="5">
    <source>
        <dbReference type="ARBA" id="ARBA00023136"/>
    </source>
</evidence>
<feature type="transmembrane region" description="Helical" evidence="7">
    <location>
        <begin position="192"/>
        <end position="212"/>
    </location>
</feature>
<keyword evidence="4 7" id="KW-1133">Transmembrane helix</keyword>
<gene>
    <name evidence="9" type="ORF">ASPCAL12318</name>
</gene>
<dbReference type="Proteomes" id="UP000054771">
    <property type="component" value="Unassembled WGS sequence"/>
</dbReference>
<feature type="transmembrane region" description="Helical" evidence="7">
    <location>
        <begin position="46"/>
        <end position="66"/>
    </location>
</feature>
<evidence type="ECO:0000313" key="10">
    <source>
        <dbReference type="Proteomes" id="UP000054771"/>
    </source>
</evidence>
<feature type="region of interest" description="Disordered" evidence="6">
    <location>
        <begin position="519"/>
        <end position="540"/>
    </location>
</feature>
<feature type="transmembrane region" description="Helical" evidence="7">
    <location>
        <begin position="481"/>
        <end position="499"/>
    </location>
</feature>
<feature type="transmembrane region" description="Helical" evidence="7">
    <location>
        <begin position="232"/>
        <end position="252"/>
    </location>
</feature>
<feature type="transmembrane region" description="Helical" evidence="7">
    <location>
        <begin position="316"/>
        <end position="340"/>
    </location>
</feature>
<accession>A0A0U5CFK4</accession>
<evidence type="ECO:0000256" key="1">
    <source>
        <dbReference type="ARBA" id="ARBA00004141"/>
    </source>
</evidence>
<feature type="domain" description="Major facilitator superfamily (MFS) profile" evidence="8">
    <location>
        <begin position="51"/>
        <end position="503"/>
    </location>
</feature>
<dbReference type="PROSITE" id="PS00216">
    <property type="entry name" value="SUGAR_TRANSPORT_1"/>
    <property type="match status" value="1"/>
</dbReference>
<organism evidence="9 10">
    <name type="scientific">Aspergillus calidoustus</name>
    <dbReference type="NCBI Taxonomy" id="454130"/>
    <lineage>
        <taxon>Eukaryota</taxon>
        <taxon>Fungi</taxon>
        <taxon>Dikarya</taxon>
        <taxon>Ascomycota</taxon>
        <taxon>Pezizomycotina</taxon>
        <taxon>Eurotiomycetes</taxon>
        <taxon>Eurotiomycetidae</taxon>
        <taxon>Eurotiales</taxon>
        <taxon>Aspergillaceae</taxon>
        <taxon>Aspergillus</taxon>
        <taxon>Aspergillus subgen. Nidulantes</taxon>
    </lineage>
</organism>
<feature type="transmembrane region" description="Helical" evidence="7">
    <location>
        <begin position="352"/>
        <end position="373"/>
    </location>
</feature>
<protein>
    <recommendedName>
        <fullName evidence="8">Major facilitator superfamily (MFS) profile domain-containing protein</fullName>
    </recommendedName>
</protein>
<dbReference type="GO" id="GO:0016020">
    <property type="term" value="C:membrane"/>
    <property type="evidence" value="ECO:0007669"/>
    <property type="project" value="UniProtKB-SubCell"/>
</dbReference>
<dbReference type="FunFam" id="1.20.1250.20:FF:000078">
    <property type="entry name" value="MFS maltose transporter, putative"/>
    <property type="match status" value="1"/>
</dbReference>
<feature type="transmembrane region" description="Helical" evidence="7">
    <location>
        <begin position="163"/>
        <end position="180"/>
    </location>
</feature>
<dbReference type="OrthoDB" id="6612291at2759"/>
<comment type="subcellular location">
    <subcellularLocation>
        <location evidence="1">Membrane</location>
        <topology evidence="1">Multi-pass membrane protein</topology>
    </subcellularLocation>
</comment>
<name>A0A0U5CFK4_ASPCI</name>
<sequence length="540" mass="59178">MTVTEGATASIKEGEQWMENISTRAELAAQYASFEKSLSFSQTLRIYWRSIAWVLYGLAVVFGYGIDGVVASNLISIPIFREHYGERFDTTGTVSYIISATWLAVFNGVSQATAVLGAFAAGYLAEKIGRKYTSLISCLMSMGGVAAQYASNGSLPVITAGKAINGIPVGMWLVIGPLYASEVAPLKLRGWLVAMTNIVQFSGVLLFTGVIYELGPQASDLAYKVPIACQWIVPALVIPTVFMWPESPVWLVRMGRRNEALQSISRLYGNNDLIRHEGLLAQIEESTAKEDETSNSARKGDIYVECFRAANRHRTLICMFIYMCQYLSGLVFVLGYQSYYYQLAGFSPRKSFLLSMLNNGSMFVANICSWFLLSTLGRRPLIVWGQLCGAACLLIIAGCSVLESRAGYQAAIAFIFVWGFTYQLTLGTAAWTVVGEIPTLRLRSPTQGLSNMALCISQWAVGFVFPYLFNPDSANLQGKVGFIFGATSFIGFVVVYFYLPETKNKTPLELDAIFEKRATGESGRSRTGQDSSSSGPAEEV</sequence>
<dbReference type="OMA" id="FPYMFNP"/>
<evidence type="ECO:0000256" key="6">
    <source>
        <dbReference type="SAM" id="MobiDB-lite"/>
    </source>
</evidence>
<dbReference type="InterPro" id="IPR036259">
    <property type="entry name" value="MFS_trans_sf"/>
</dbReference>
<dbReference type="AlphaFoldDB" id="A0A0U5CFK4"/>
<dbReference type="InterPro" id="IPR005829">
    <property type="entry name" value="Sugar_transporter_CS"/>
</dbReference>
<feature type="transmembrane region" description="Helical" evidence="7">
    <location>
        <begin position="380"/>
        <end position="398"/>
    </location>
</feature>
<feature type="transmembrane region" description="Helical" evidence="7">
    <location>
        <begin position="449"/>
        <end position="469"/>
    </location>
</feature>
<dbReference type="PANTHER" id="PTHR48022">
    <property type="entry name" value="PLASTIDIC GLUCOSE TRANSPORTER 4"/>
    <property type="match status" value="1"/>
</dbReference>
<feature type="transmembrane region" description="Helical" evidence="7">
    <location>
        <begin position="132"/>
        <end position="151"/>
    </location>
</feature>
<dbReference type="PANTHER" id="PTHR48022:SF15">
    <property type="entry name" value="ALPHA-GLUCOSIDE TRANSPORTER, PUTATIVE (AFU_ORTHOLOGUE AFUA_5G00500)-RELATED"/>
    <property type="match status" value="1"/>
</dbReference>
<keyword evidence="5 7" id="KW-0472">Membrane</keyword>
<proteinExistence type="inferred from homology"/>
<comment type="similarity">
    <text evidence="2">Belongs to the major facilitator superfamily. Sugar transporter (TC 2.A.1.1) family.</text>
</comment>
<dbReference type="PROSITE" id="PS00217">
    <property type="entry name" value="SUGAR_TRANSPORT_2"/>
    <property type="match status" value="1"/>
</dbReference>
<reference evidence="10" key="1">
    <citation type="journal article" date="2016" name="Genome Announc.">
        <title>Draft genome sequences of fungus Aspergillus calidoustus.</title>
        <authorList>
            <person name="Horn F."/>
            <person name="Linde J."/>
            <person name="Mattern D.J."/>
            <person name="Walther G."/>
            <person name="Guthke R."/>
            <person name="Scherlach K."/>
            <person name="Martin K."/>
            <person name="Brakhage A.A."/>
            <person name="Petzke L."/>
            <person name="Valiante V."/>
        </authorList>
    </citation>
    <scope>NUCLEOTIDE SEQUENCE [LARGE SCALE GENOMIC DNA]</scope>
    <source>
        <strain evidence="10">SF006504</strain>
    </source>
</reference>
<evidence type="ECO:0000256" key="3">
    <source>
        <dbReference type="ARBA" id="ARBA00022692"/>
    </source>
</evidence>
<evidence type="ECO:0000256" key="4">
    <source>
        <dbReference type="ARBA" id="ARBA00022989"/>
    </source>
</evidence>
<dbReference type="InterPro" id="IPR005828">
    <property type="entry name" value="MFS_sugar_transport-like"/>
</dbReference>
<feature type="transmembrane region" description="Helical" evidence="7">
    <location>
        <begin position="96"/>
        <end position="125"/>
    </location>
</feature>
<dbReference type="InterPro" id="IPR020846">
    <property type="entry name" value="MFS_dom"/>
</dbReference>
<keyword evidence="10" id="KW-1185">Reference proteome</keyword>
<dbReference type="STRING" id="454130.A0A0U5CFK4"/>
<feature type="transmembrane region" description="Helical" evidence="7">
    <location>
        <begin position="410"/>
        <end position="437"/>
    </location>
</feature>
<dbReference type="Pfam" id="PF00083">
    <property type="entry name" value="Sugar_tr"/>
    <property type="match status" value="1"/>
</dbReference>
<dbReference type="InterPro" id="IPR050360">
    <property type="entry name" value="MFS_Sugar_Transporters"/>
</dbReference>
<dbReference type="SUPFAM" id="SSF103473">
    <property type="entry name" value="MFS general substrate transporter"/>
    <property type="match status" value="1"/>
</dbReference>